<dbReference type="EMBL" id="KI894008">
    <property type="protein sequence ID" value="OCF52285.1"/>
    <property type="molecule type" value="Genomic_DNA"/>
</dbReference>
<dbReference type="STRING" id="1296096.A0A1B9I9P1"/>
<proteinExistence type="predicted"/>
<dbReference type="AlphaFoldDB" id="A0A1B9I9P1"/>
<dbReference type="EMBL" id="CP144522">
    <property type="protein sequence ID" value="WWC69483.1"/>
    <property type="molecule type" value="Genomic_DNA"/>
</dbReference>
<dbReference type="PANTHER" id="PTHR10695">
    <property type="entry name" value="DEPHOSPHO-COA KINASE-RELATED"/>
    <property type="match status" value="1"/>
</dbReference>
<reference evidence="3" key="3">
    <citation type="submission" date="2016-07" db="EMBL/GenBank/DDBJ databases">
        <title>Evolution of pathogenesis and genome organization in the Tremellales.</title>
        <authorList>
            <person name="Cuomo C."/>
            <person name="Litvintseva A."/>
            <person name="Heitman J."/>
            <person name="Chen Y."/>
            <person name="Sun S."/>
            <person name="Springer D."/>
            <person name="Dromer F."/>
            <person name="Young S."/>
            <person name="Zeng Q."/>
            <person name="Chapman S."/>
            <person name="Gujja S."/>
            <person name="Saif S."/>
            <person name="Birren B."/>
        </authorList>
    </citation>
    <scope>NUCLEOTIDE SEQUENCE</scope>
    <source>
        <strain evidence="3">CBS 10737</strain>
    </source>
</reference>
<keyword evidence="1" id="KW-0175">Coiled coil</keyword>
<organism evidence="3">
    <name type="scientific">Kwoniella pini CBS 10737</name>
    <dbReference type="NCBI Taxonomy" id="1296096"/>
    <lineage>
        <taxon>Eukaryota</taxon>
        <taxon>Fungi</taxon>
        <taxon>Dikarya</taxon>
        <taxon>Basidiomycota</taxon>
        <taxon>Agaricomycotina</taxon>
        <taxon>Tremellomycetes</taxon>
        <taxon>Tremellales</taxon>
        <taxon>Cryptococcaceae</taxon>
        <taxon>Kwoniella</taxon>
    </lineage>
</organism>
<dbReference type="OrthoDB" id="330671at2759"/>
<sequence length="360" mass="40750">MTTPSIQLLDHTILLAPFTLDILQDPSNIISIILDVLPKSSLKSFTVIFTSPSSSTTVQEQLYKRLKESPVLNFSIFQSFLGKVYAGLATSQLSIGKILMDVEIHFDGEDGSWNEKIFRSKGEFQLLLIDGISIPFDLIEILSPLSQIKLPFIYPTKSITTLTTLTSILDNEENILPGPNVVALGGTFDHLHAAHKLLLQCSYFLTQKKIIVGIMSDKLLITKKFNNLIENLKIRLNNVKSFLNRFNSENNKIELEIIEILDLFGPTKFEFNMQALIVSKETLSGGKIINNLRKKNGLNELNIFIVDVIFNKNQNQNQNQNQIEEKDEIEIEIDDEMKLKELKMGSTGIRKWISENGQHD</sequence>
<dbReference type="KEGG" id="kpin:30169941"/>
<reference evidence="4" key="4">
    <citation type="submission" date="2024-02" db="EMBL/GenBank/DDBJ databases">
        <title>Comparative genomics of Cryptococcus and Kwoniella reveals pathogenesis evolution and contrasting modes of karyotype evolution via chromosome fusion or intercentromeric recombination.</title>
        <authorList>
            <person name="Coelho M.A."/>
            <person name="David-Palma M."/>
            <person name="Shea T."/>
            <person name="Bowers K."/>
            <person name="McGinley-Smith S."/>
            <person name="Mohammad A.W."/>
            <person name="Gnirke A."/>
            <person name="Yurkov A.M."/>
            <person name="Nowrousian M."/>
            <person name="Sun S."/>
            <person name="Cuomo C.A."/>
            <person name="Heitman J."/>
        </authorList>
    </citation>
    <scope>NUCLEOTIDE SEQUENCE</scope>
    <source>
        <strain evidence="4">CBS 10737</strain>
    </source>
</reference>
<dbReference type="RefSeq" id="XP_019013504.1">
    <property type="nucleotide sequence ID" value="XM_019153343.1"/>
</dbReference>
<reference evidence="3" key="1">
    <citation type="submission" date="2013-07" db="EMBL/GenBank/DDBJ databases">
        <title>The Genome Sequence of Cryptococcus pinus CBS10737.</title>
        <authorList>
            <consortium name="The Broad Institute Genome Sequencing Platform"/>
            <person name="Cuomo C."/>
            <person name="Litvintseva A."/>
            <person name="Chen Y."/>
            <person name="Heitman J."/>
            <person name="Sun S."/>
            <person name="Springer D."/>
            <person name="Dromer F."/>
            <person name="Young S.K."/>
            <person name="Zeng Q."/>
            <person name="Gargeya S."/>
            <person name="Fitzgerald M."/>
            <person name="Abouelleil A."/>
            <person name="Alvarado L."/>
            <person name="Berlin A.M."/>
            <person name="Chapman S.B."/>
            <person name="Dewar J."/>
            <person name="Goldberg J."/>
            <person name="Griggs A."/>
            <person name="Gujja S."/>
            <person name="Hansen M."/>
            <person name="Howarth C."/>
            <person name="Imamovic A."/>
            <person name="Larimer J."/>
            <person name="McCowan C."/>
            <person name="Murphy C."/>
            <person name="Pearson M."/>
            <person name="Priest M."/>
            <person name="Roberts A."/>
            <person name="Saif S."/>
            <person name="Shea T."/>
            <person name="Sykes S."/>
            <person name="Wortman J."/>
            <person name="Nusbaum C."/>
            <person name="Birren B."/>
        </authorList>
    </citation>
    <scope>NUCLEOTIDE SEQUENCE [LARGE SCALE GENOMIC DNA]</scope>
    <source>
        <strain evidence="3">CBS 10737</strain>
    </source>
</reference>
<feature type="domain" description="Cytidyltransferase-like" evidence="2">
    <location>
        <begin position="184"/>
        <end position="316"/>
    </location>
</feature>
<dbReference type="GO" id="GO:0004140">
    <property type="term" value="F:dephospho-CoA kinase activity"/>
    <property type="evidence" value="ECO:0007669"/>
    <property type="project" value="TreeGrafter"/>
</dbReference>
<dbReference type="Gene3D" id="3.40.50.620">
    <property type="entry name" value="HUPs"/>
    <property type="match status" value="1"/>
</dbReference>
<dbReference type="InterPro" id="IPR004821">
    <property type="entry name" value="Cyt_trans-like"/>
</dbReference>
<dbReference type="InterPro" id="IPR014729">
    <property type="entry name" value="Rossmann-like_a/b/a_fold"/>
</dbReference>
<dbReference type="GeneID" id="30169941"/>
<reference evidence="4" key="2">
    <citation type="submission" date="2013-07" db="EMBL/GenBank/DDBJ databases">
        <authorList>
            <consortium name="The Broad Institute Genome Sequencing Platform"/>
            <person name="Cuomo C."/>
            <person name="Litvintseva A."/>
            <person name="Chen Y."/>
            <person name="Heitman J."/>
            <person name="Sun S."/>
            <person name="Springer D."/>
            <person name="Dromer F."/>
            <person name="Young S.K."/>
            <person name="Zeng Q."/>
            <person name="Gargeya S."/>
            <person name="Fitzgerald M."/>
            <person name="Abouelleil A."/>
            <person name="Alvarado L."/>
            <person name="Berlin A.M."/>
            <person name="Chapman S.B."/>
            <person name="Dewar J."/>
            <person name="Goldberg J."/>
            <person name="Griggs A."/>
            <person name="Gujja S."/>
            <person name="Hansen M."/>
            <person name="Howarth C."/>
            <person name="Imamovic A."/>
            <person name="Larimer J."/>
            <person name="McCowan C."/>
            <person name="Murphy C."/>
            <person name="Pearson M."/>
            <person name="Priest M."/>
            <person name="Roberts A."/>
            <person name="Saif S."/>
            <person name="Shea T."/>
            <person name="Sykes S."/>
            <person name="Wortman J."/>
            <person name="Nusbaum C."/>
            <person name="Birren B."/>
        </authorList>
    </citation>
    <scope>NUCLEOTIDE SEQUENCE</scope>
    <source>
        <strain evidence="4">CBS 10737</strain>
    </source>
</reference>
<keyword evidence="5" id="KW-1185">Reference proteome</keyword>
<gene>
    <name evidence="3" type="ORF">I206_01572</name>
    <name evidence="4" type="ORF">I206_103424</name>
</gene>
<feature type="coiled-coil region" evidence="1">
    <location>
        <begin position="312"/>
        <end position="339"/>
    </location>
</feature>
<evidence type="ECO:0000259" key="2">
    <source>
        <dbReference type="Pfam" id="PF01467"/>
    </source>
</evidence>
<protein>
    <recommendedName>
        <fullName evidence="2">Cytidyltransferase-like domain-containing protein</fullName>
    </recommendedName>
</protein>
<name>A0A1B9I9P1_9TREE</name>
<dbReference type="SUPFAM" id="SSF52374">
    <property type="entry name" value="Nucleotidylyl transferase"/>
    <property type="match status" value="1"/>
</dbReference>
<dbReference type="GO" id="GO:0015937">
    <property type="term" value="P:coenzyme A biosynthetic process"/>
    <property type="evidence" value="ECO:0007669"/>
    <property type="project" value="TreeGrafter"/>
</dbReference>
<accession>A0A1B9I9P1</accession>
<evidence type="ECO:0000256" key="1">
    <source>
        <dbReference type="SAM" id="Coils"/>
    </source>
</evidence>
<evidence type="ECO:0000313" key="3">
    <source>
        <dbReference type="EMBL" id="OCF52285.1"/>
    </source>
</evidence>
<dbReference type="Proteomes" id="UP000094020">
    <property type="component" value="Chromosome 4"/>
</dbReference>
<dbReference type="PANTHER" id="PTHR10695:SF46">
    <property type="entry name" value="BIFUNCTIONAL COENZYME A SYNTHASE-RELATED"/>
    <property type="match status" value="1"/>
</dbReference>
<dbReference type="Pfam" id="PF01467">
    <property type="entry name" value="CTP_transf_like"/>
    <property type="match status" value="1"/>
</dbReference>
<evidence type="ECO:0000313" key="4">
    <source>
        <dbReference type="EMBL" id="WWC69483.1"/>
    </source>
</evidence>
<evidence type="ECO:0000313" key="5">
    <source>
        <dbReference type="Proteomes" id="UP000094020"/>
    </source>
</evidence>